<dbReference type="SUPFAM" id="SSF52540">
    <property type="entry name" value="P-loop containing nucleoside triphosphate hydrolases"/>
    <property type="match status" value="1"/>
</dbReference>
<gene>
    <name evidence="4" type="ORF">B9Q13_01500</name>
</gene>
<dbReference type="InterPro" id="IPR027417">
    <property type="entry name" value="P-loop_NTPase"/>
</dbReference>
<reference evidence="4 5" key="1">
    <citation type="submission" date="2017-04" db="EMBL/GenBank/DDBJ databases">
        <title>Novel microbial lineages endemic to geothermal iron-oxide mats fill important gaps in the evolutionary history of Archaea.</title>
        <authorList>
            <person name="Jay Z.J."/>
            <person name="Beam J.P."/>
            <person name="Dlakic M."/>
            <person name="Rusch D.B."/>
            <person name="Kozubal M.A."/>
            <person name="Inskeep W.P."/>
        </authorList>
    </citation>
    <scope>NUCLEOTIDE SEQUENCE [LARGE SCALE GENOMIC DNA]</scope>
    <source>
        <strain evidence="4">ECH_B_SAG-G16</strain>
    </source>
</reference>
<dbReference type="InterPro" id="IPR014774">
    <property type="entry name" value="KaiC-like_dom"/>
</dbReference>
<dbReference type="GO" id="GO:0005524">
    <property type="term" value="F:ATP binding"/>
    <property type="evidence" value="ECO:0007669"/>
    <property type="project" value="UniProtKB-KW"/>
</dbReference>
<dbReference type="InterPro" id="IPR003593">
    <property type="entry name" value="AAA+_ATPase"/>
</dbReference>
<organism evidence="4 5">
    <name type="scientific">Candidatus Marsarchaeota G2 archaeon ECH_B_SAG-G16</name>
    <dbReference type="NCBI Taxonomy" id="1978167"/>
    <lineage>
        <taxon>Archaea</taxon>
        <taxon>Candidatus Marsarchaeota</taxon>
        <taxon>Candidatus Marsarchaeota group 2</taxon>
    </lineage>
</organism>
<dbReference type="PANTHER" id="PTHR43637:SF2">
    <property type="entry name" value="PROTEIN GVPD 1"/>
    <property type="match status" value="1"/>
</dbReference>
<keyword evidence="1" id="KW-0547">Nucleotide-binding</keyword>
<evidence type="ECO:0000259" key="3">
    <source>
        <dbReference type="SMART" id="SM00382"/>
    </source>
</evidence>
<name>A0A2R6C3Y7_9ARCH</name>
<evidence type="ECO:0000313" key="4">
    <source>
        <dbReference type="EMBL" id="PSO05597.1"/>
    </source>
</evidence>
<sequence>MNFICNNKKIFILFKKHKSGEISTSDELTIDGIGSFLEKKGHTLLIKGYAGAGKTTLALQLLKRLGGEKGVYISSRVSPKKLQQQIPWVGDSPKSEMVDVRVGLAASVLEEIVRAVSEKAPVVVLDTWDGLAKEMDEKERLKAEKTLIALADGSETRVIFVSEEPGKTTMDYLVDGIIELVRSEEYGRVFREVEVQKLRGTLIDQHKYLYTLYKGQFKHFHPYREPEHSKLSPVTPKKDTEKGYSFGSDDLDRAFKGIEKGATVTIEYTPKVPYSALRTLFLPLVVNFLSLGRGVVHLPLPGASPHALLKLVGACVKDLKLYRLAVPGSSKDFSAPLFGFSEEQVKEAHKNVSEKLEEVKRLSVDGHALIVDSIGLLENMFSPNLNELLQALAARASRVQREEDIAVFLLPSDSKIKPEILSMSNTHIRVISKDRSIVVMGEKPETEAYVVEHDQNPILPKLWVIV</sequence>
<dbReference type="Proteomes" id="UP000241886">
    <property type="component" value="Unassembled WGS sequence"/>
</dbReference>
<evidence type="ECO:0000256" key="2">
    <source>
        <dbReference type="ARBA" id="ARBA00022840"/>
    </source>
</evidence>
<dbReference type="EMBL" id="NEXO01000024">
    <property type="protein sequence ID" value="PSO05597.1"/>
    <property type="molecule type" value="Genomic_DNA"/>
</dbReference>
<accession>A0A2R6C3Y7</accession>
<proteinExistence type="predicted"/>
<dbReference type="SMART" id="SM00382">
    <property type="entry name" value="AAA"/>
    <property type="match status" value="1"/>
</dbReference>
<dbReference type="AlphaFoldDB" id="A0A2R6C3Y7"/>
<evidence type="ECO:0000313" key="5">
    <source>
        <dbReference type="Proteomes" id="UP000241886"/>
    </source>
</evidence>
<keyword evidence="2" id="KW-0067">ATP-binding</keyword>
<evidence type="ECO:0000256" key="1">
    <source>
        <dbReference type="ARBA" id="ARBA00022741"/>
    </source>
</evidence>
<comment type="caution">
    <text evidence="4">The sequence shown here is derived from an EMBL/GenBank/DDBJ whole genome shotgun (WGS) entry which is preliminary data.</text>
</comment>
<feature type="domain" description="AAA+ ATPase" evidence="3">
    <location>
        <begin position="40"/>
        <end position="184"/>
    </location>
</feature>
<protein>
    <recommendedName>
        <fullName evidence="3">AAA+ ATPase domain-containing protein</fullName>
    </recommendedName>
</protein>
<dbReference type="Pfam" id="PF06745">
    <property type="entry name" value="ATPase"/>
    <property type="match status" value="1"/>
</dbReference>
<dbReference type="PANTHER" id="PTHR43637">
    <property type="entry name" value="UPF0273 PROTEIN TM_0370"/>
    <property type="match status" value="1"/>
</dbReference>
<dbReference type="Gene3D" id="3.40.50.300">
    <property type="entry name" value="P-loop containing nucleotide triphosphate hydrolases"/>
    <property type="match status" value="1"/>
</dbReference>